<sequence length="658" mass="79248">MNLSNNTKYFIKIFLYYTKEKEKEIPIKMSLKYKNQYYDIYKSNSINNVWFTTFQTQINLQEENTSQSKKDSQISFNIKIEITLAKNKLKRQFILTVDKEEIQTEIKNSKKKNKEEENQNILFFFGIIHQKSKKNISINQEMIVDLLQTFFINEIMQSSLNTQQIIINYDKGIDSLFNKLLVSKGEIKGQNFTKTEIVKMLYEKFFEKDENIMDSFSKETIFCYLLLSKIHNPFTQYIFNFLEKSPQKMKELSQIVEEVSGNTQDISKVKINFYKLFNVFKESNSNNILFFLPLFITLFEEKDWKTISQNYDTKKFTKDINILIQQYLDSEANIFLFLSRLFDPIFFPKFEDILVKIIKDFLKEKKDNLLEYLIIKDFSLAFFIIGKMKFQNLLEYFDNFDKIYRRTKKILEILKENSNQIQNQIQIIKINEYISSLELLIIENIQSNNFPYNATPIECLNIINDPKILNNLSSFETFLSKYIKDFIQEKYKLILKEKEKEIPLRIHILYWESLIGDNFPNEKQTFILFLKNISQENQDSWISLLKLFKNFQEKGIEKENENENEFFQKIQKYDKEIQYSIQKIDKIEIDFSILEETFKQKHFFSNIWDLYSKISFQKIEQLYQELFQRKTVLSKTKQKYSLESFRNLSKNSQSFSKF</sequence>
<evidence type="ECO:0000313" key="3">
    <source>
        <dbReference type="Proteomes" id="UP001149090"/>
    </source>
</evidence>
<dbReference type="EMBL" id="JAPDFW010000126">
    <property type="protein sequence ID" value="KAJ5067521.1"/>
    <property type="molecule type" value="Genomic_DNA"/>
</dbReference>
<reference evidence="2" key="1">
    <citation type="submission" date="2022-10" db="EMBL/GenBank/DDBJ databases">
        <title>Novel sulphate-reducing endosymbionts in the free-living metamonad Anaeramoeba.</title>
        <authorList>
            <person name="Jerlstrom-Hultqvist J."/>
            <person name="Cepicka I."/>
            <person name="Gallot-Lavallee L."/>
            <person name="Salas-Leiva D."/>
            <person name="Curtis B.A."/>
            <person name="Zahonova K."/>
            <person name="Pipaliya S."/>
            <person name="Dacks J."/>
            <person name="Roger A.J."/>
        </authorList>
    </citation>
    <scope>NUCLEOTIDE SEQUENCE</scope>
    <source>
        <strain evidence="2">BMAN</strain>
    </source>
</reference>
<feature type="coiled-coil region" evidence="1">
    <location>
        <begin position="404"/>
        <end position="431"/>
    </location>
</feature>
<organism evidence="2 3">
    <name type="scientific">Anaeramoeba ignava</name>
    <name type="common">Anaerobic marine amoeba</name>
    <dbReference type="NCBI Taxonomy" id="1746090"/>
    <lineage>
        <taxon>Eukaryota</taxon>
        <taxon>Metamonada</taxon>
        <taxon>Anaeramoebidae</taxon>
        <taxon>Anaeramoeba</taxon>
    </lineage>
</organism>
<name>A0A9Q0L709_ANAIG</name>
<gene>
    <name evidence="2" type="ORF">M0811_12873</name>
</gene>
<comment type="caution">
    <text evidence="2">The sequence shown here is derived from an EMBL/GenBank/DDBJ whole genome shotgun (WGS) entry which is preliminary data.</text>
</comment>
<proteinExistence type="predicted"/>
<keyword evidence="1" id="KW-0175">Coiled coil</keyword>
<keyword evidence="3" id="KW-1185">Reference proteome</keyword>
<accession>A0A9Q0L709</accession>
<evidence type="ECO:0000313" key="2">
    <source>
        <dbReference type="EMBL" id="KAJ5067521.1"/>
    </source>
</evidence>
<dbReference type="AlphaFoldDB" id="A0A9Q0L709"/>
<protein>
    <submittedName>
        <fullName evidence="2">Uncharacterized protein</fullName>
    </submittedName>
</protein>
<dbReference type="Proteomes" id="UP001149090">
    <property type="component" value="Unassembled WGS sequence"/>
</dbReference>
<evidence type="ECO:0000256" key="1">
    <source>
        <dbReference type="SAM" id="Coils"/>
    </source>
</evidence>